<evidence type="ECO:0000313" key="7">
    <source>
        <dbReference type="EMBL" id="SFH08174.1"/>
    </source>
</evidence>
<feature type="transmembrane region" description="Helical" evidence="5">
    <location>
        <begin position="235"/>
        <end position="268"/>
    </location>
</feature>
<evidence type="ECO:0000256" key="3">
    <source>
        <dbReference type="ARBA" id="ARBA00022989"/>
    </source>
</evidence>
<feature type="transmembrane region" description="Helical" evidence="5">
    <location>
        <begin position="107"/>
        <end position="126"/>
    </location>
</feature>
<feature type="transmembrane region" description="Helical" evidence="5">
    <location>
        <begin position="82"/>
        <end position="100"/>
    </location>
</feature>
<feature type="domain" description="O-antigen ligase-related" evidence="6">
    <location>
        <begin position="237"/>
        <end position="392"/>
    </location>
</feature>
<keyword evidence="8" id="KW-1185">Reference proteome</keyword>
<keyword evidence="4 5" id="KW-0472">Membrane</keyword>
<evidence type="ECO:0000259" key="6">
    <source>
        <dbReference type="Pfam" id="PF04932"/>
    </source>
</evidence>
<feature type="transmembrane region" description="Helical" evidence="5">
    <location>
        <begin position="12"/>
        <end position="38"/>
    </location>
</feature>
<dbReference type="AlphaFoldDB" id="A0A1I2X3S2"/>
<dbReference type="STRING" id="435880.SAMN04487988_11624"/>
<dbReference type="PANTHER" id="PTHR37422:SF13">
    <property type="entry name" value="LIPOPOLYSACCHARIDE BIOSYNTHESIS PROTEIN PA4999-RELATED"/>
    <property type="match status" value="1"/>
</dbReference>
<feature type="transmembrane region" description="Helical" evidence="5">
    <location>
        <begin position="383"/>
        <end position="402"/>
    </location>
</feature>
<dbReference type="PANTHER" id="PTHR37422">
    <property type="entry name" value="TEICHURONIC ACID BIOSYNTHESIS PROTEIN TUAE"/>
    <property type="match status" value="1"/>
</dbReference>
<sequence length="472" mass="53462">MLLPRYSSHWLVIHVVLGLLCVLSSIPVILWLYIYFMLQFFQFFKINQRFRGFLIAEVMIYTTSLELISRMAHADPFIPYELGKYIMFLLCVVGIVLNFNQISRGKIGLLLLILLLPSFFIDQSGMVSFGDLRFNILGMINLALGIIFLSTIRVSLIRFVRWFKLLVYPCISVLAFTIIKNPDLRETEFDLGANFLTAGGFGSNQVATVLGIGAFIFSVSLILDFRITKNRALDILFLALFVIQGLLTFSRGGMIGAFLAVFVFLFYIQKLKAKDRVNLKIPNIKRFVLPVILFLTVFFFVANYITSGMLLLRYKGETKGTLSGQEKTLNKLTTNRSDMFLEDLDVWMEYPILGAGASASVYLRDQFKGIAPHVELSRLLADHGMIGLLIFLIILIFAIVRVNRAREKISKSIIASFLVLSLFTSFHSATRTFTTPLFFALGSVSIVSSQKKPKSRVVNRPLRKNELQKVSL</sequence>
<dbReference type="InterPro" id="IPR051533">
    <property type="entry name" value="WaaL-like"/>
</dbReference>
<dbReference type="GO" id="GO:0016020">
    <property type="term" value="C:membrane"/>
    <property type="evidence" value="ECO:0007669"/>
    <property type="project" value="UniProtKB-SubCell"/>
</dbReference>
<feature type="transmembrane region" description="Helical" evidence="5">
    <location>
        <begin position="409"/>
        <end position="427"/>
    </location>
</feature>
<evidence type="ECO:0000256" key="2">
    <source>
        <dbReference type="ARBA" id="ARBA00022692"/>
    </source>
</evidence>
<gene>
    <name evidence="7" type="ORF">SAMN04487988_11624</name>
</gene>
<proteinExistence type="predicted"/>
<feature type="transmembrane region" description="Helical" evidence="5">
    <location>
        <begin position="132"/>
        <end position="150"/>
    </location>
</feature>
<feature type="transmembrane region" description="Helical" evidence="5">
    <location>
        <begin position="50"/>
        <end position="70"/>
    </location>
</feature>
<evidence type="ECO:0000313" key="8">
    <source>
        <dbReference type="Proteomes" id="UP000199642"/>
    </source>
</evidence>
<dbReference type="EMBL" id="FOPC01000016">
    <property type="protein sequence ID" value="SFH08174.1"/>
    <property type="molecule type" value="Genomic_DNA"/>
</dbReference>
<dbReference type="Proteomes" id="UP000199642">
    <property type="component" value="Unassembled WGS sequence"/>
</dbReference>
<name>A0A1I2X3S2_9BACT</name>
<feature type="transmembrane region" description="Helical" evidence="5">
    <location>
        <begin position="288"/>
        <end position="312"/>
    </location>
</feature>
<feature type="transmembrane region" description="Helical" evidence="5">
    <location>
        <begin position="162"/>
        <end position="179"/>
    </location>
</feature>
<feature type="transmembrane region" description="Helical" evidence="5">
    <location>
        <begin position="199"/>
        <end position="223"/>
    </location>
</feature>
<accession>A0A1I2X3S2</accession>
<evidence type="ECO:0000256" key="4">
    <source>
        <dbReference type="ARBA" id="ARBA00023136"/>
    </source>
</evidence>
<keyword evidence="2 5" id="KW-0812">Transmembrane</keyword>
<dbReference type="RefSeq" id="WP_092793973.1">
    <property type="nucleotide sequence ID" value="NZ_JBHRVW010000002.1"/>
</dbReference>
<dbReference type="InterPro" id="IPR007016">
    <property type="entry name" value="O-antigen_ligase-rel_domated"/>
</dbReference>
<protein>
    <submittedName>
        <fullName evidence="7">O-antigen ligase like membrane protein</fullName>
    </submittedName>
</protein>
<comment type="subcellular location">
    <subcellularLocation>
        <location evidence="1">Membrane</location>
        <topology evidence="1">Multi-pass membrane protein</topology>
    </subcellularLocation>
</comment>
<dbReference type="OrthoDB" id="1118890at2"/>
<dbReference type="GO" id="GO:0016874">
    <property type="term" value="F:ligase activity"/>
    <property type="evidence" value="ECO:0007669"/>
    <property type="project" value="UniProtKB-KW"/>
</dbReference>
<dbReference type="Pfam" id="PF04932">
    <property type="entry name" value="Wzy_C"/>
    <property type="match status" value="1"/>
</dbReference>
<evidence type="ECO:0000256" key="5">
    <source>
        <dbReference type="SAM" id="Phobius"/>
    </source>
</evidence>
<reference evidence="8" key="1">
    <citation type="submission" date="2016-10" db="EMBL/GenBank/DDBJ databases">
        <authorList>
            <person name="Varghese N."/>
            <person name="Submissions S."/>
        </authorList>
    </citation>
    <scope>NUCLEOTIDE SEQUENCE [LARGE SCALE GENOMIC DNA]</scope>
    <source>
        <strain evidence="8">DSM 19315</strain>
    </source>
</reference>
<keyword evidence="3 5" id="KW-1133">Transmembrane helix</keyword>
<organism evidence="7 8">
    <name type="scientific">Algoriphagus hitonicola</name>
    <dbReference type="NCBI Taxonomy" id="435880"/>
    <lineage>
        <taxon>Bacteria</taxon>
        <taxon>Pseudomonadati</taxon>
        <taxon>Bacteroidota</taxon>
        <taxon>Cytophagia</taxon>
        <taxon>Cytophagales</taxon>
        <taxon>Cyclobacteriaceae</taxon>
        <taxon>Algoriphagus</taxon>
    </lineage>
</organism>
<evidence type="ECO:0000256" key="1">
    <source>
        <dbReference type="ARBA" id="ARBA00004141"/>
    </source>
</evidence>
<keyword evidence="7" id="KW-0436">Ligase</keyword>